<dbReference type="InterPro" id="IPR020843">
    <property type="entry name" value="ER"/>
</dbReference>
<keyword evidence="4" id="KW-1185">Reference proteome</keyword>
<dbReference type="PANTHER" id="PTHR44013:SF1">
    <property type="entry name" value="ZINC-TYPE ALCOHOL DEHYDROGENASE-LIKE PROTEIN C16A3.02C"/>
    <property type="match status" value="1"/>
</dbReference>
<dbReference type="Gene3D" id="3.40.50.720">
    <property type="entry name" value="NAD(P)-binding Rossmann-like Domain"/>
    <property type="match status" value="1"/>
</dbReference>
<dbReference type="InterPro" id="IPR013154">
    <property type="entry name" value="ADH-like_N"/>
</dbReference>
<name>A0ABS1X2E4_9GAMM</name>
<accession>A0ABS1X2E4</accession>
<gene>
    <name evidence="3" type="ORF">JM946_21870</name>
</gene>
<dbReference type="Gene3D" id="3.90.180.10">
    <property type="entry name" value="Medium-chain alcohol dehydrogenases, catalytic domain"/>
    <property type="match status" value="1"/>
</dbReference>
<evidence type="ECO:0000259" key="2">
    <source>
        <dbReference type="SMART" id="SM00829"/>
    </source>
</evidence>
<proteinExistence type="predicted"/>
<comment type="caution">
    <text evidence="3">The sequence shown here is derived from an EMBL/GenBank/DDBJ whole genome shotgun (WGS) entry which is preliminary data.</text>
</comment>
<dbReference type="CDD" id="cd05289">
    <property type="entry name" value="MDR_like_2"/>
    <property type="match status" value="1"/>
</dbReference>
<sequence>MQPTLVLSLLFVLFAPPGALASSPTKMRALLMTDYGGSEVLRIGEASVPMPSSGEVQIRIHAAGVNPVDWKIRAGRLQRTSPVTLPYIPGRDVAGIIRSVGPGVTRWKVGDSVIAVLDGGGFAEYVNVPVENVAPKPAKLSFEEAAGIPTASLAAWRTLIVNADIKQGQRVLIHGGAGGVGSTAVQLAHWRGAHVITTASERNHEYLKALGADEVIDYRTTRFEDVVKNVDVVLDTVGGETLQRSPAVLRQGGTLLTIVGRPPAEACSERKLRCPSPSTATRAQPGEELAELGKLFDQGTLKMNLDARFPLEQATKALELSEGGHARGKIIVVVVD</sequence>
<feature type="chain" id="PRO_5045722208" evidence="1">
    <location>
        <begin position="22"/>
        <end position="336"/>
    </location>
</feature>
<dbReference type="EMBL" id="JAEVLS010000005">
    <property type="protein sequence ID" value="MBM0107396.1"/>
    <property type="molecule type" value="Genomic_DNA"/>
</dbReference>
<evidence type="ECO:0000256" key="1">
    <source>
        <dbReference type="SAM" id="SignalP"/>
    </source>
</evidence>
<dbReference type="InterPro" id="IPR036291">
    <property type="entry name" value="NAD(P)-bd_dom_sf"/>
</dbReference>
<evidence type="ECO:0000313" key="4">
    <source>
        <dbReference type="Proteomes" id="UP000661077"/>
    </source>
</evidence>
<dbReference type="PANTHER" id="PTHR44013">
    <property type="entry name" value="ZINC-TYPE ALCOHOL DEHYDROGENASE-LIKE PROTEIN C16A3.02C"/>
    <property type="match status" value="1"/>
</dbReference>
<protein>
    <submittedName>
        <fullName evidence="3">NADP-dependent oxidoreductase</fullName>
    </submittedName>
</protein>
<reference evidence="3 4" key="1">
    <citation type="journal article" date="2021" name="Int. J. Syst. Evol. Microbiol.">
        <title>Steroidobacter gossypii sp. nov., isolated from soil of cotton cropping field.</title>
        <authorList>
            <person name="Huang R."/>
            <person name="Yang S."/>
            <person name="Zhen C."/>
            <person name="Liu W."/>
        </authorList>
    </citation>
    <scope>NUCLEOTIDE SEQUENCE [LARGE SCALE GENOMIC DNA]</scope>
    <source>
        <strain evidence="3 4">S1-65</strain>
    </source>
</reference>
<dbReference type="SUPFAM" id="SSF50129">
    <property type="entry name" value="GroES-like"/>
    <property type="match status" value="1"/>
</dbReference>
<evidence type="ECO:0000313" key="3">
    <source>
        <dbReference type="EMBL" id="MBM0107396.1"/>
    </source>
</evidence>
<dbReference type="Pfam" id="PF13602">
    <property type="entry name" value="ADH_zinc_N_2"/>
    <property type="match status" value="1"/>
</dbReference>
<feature type="signal peptide" evidence="1">
    <location>
        <begin position="1"/>
        <end position="21"/>
    </location>
</feature>
<feature type="domain" description="Enoyl reductase (ER)" evidence="2">
    <location>
        <begin position="36"/>
        <end position="332"/>
    </location>
</feature>
<dbReference type="InterPro" id="IPR011032">
    <property type="entry name" value="GroES-like_sf"/>
</dbReference>
<dbReference type="SMART" id="SM00829">
    <property type="entry name" value="PKS_ER"/>
    <property type="match status" value="1"/>
</dbReference>
<dbReference type="Proteomes" id="UP000661077">
    <property type="component" value="Unassembled WGS sequence"/>
</dbReference>
<dbReference type="SUPFAM" id="SSF51735">
    <property type="entry name" value="NAD(P)-binding Rossmann-fold domains"/>
    <property type="match status" value="1"/>
</dbReference>
<dbReference type="Pfam" id="PF08240">
    <property type="entry name" value="ADH_N"/>
    <property type="match status" value="1"/>
</dbReference>
<dbReference type="RefSeq" id="WP_203169508.1">
    <property type="nucleotide sequence ID" value="NZ_JAEVLS010000005.1"/>
</dbReference>
<organism evidence="3 4">
    <name type="scientific">Steroidobacter gossypii</name>
    <dbReference type="NCBI Taxonomy" id="2805490"/>
    <lineage>
        <taxon>Bacteria</taxon>
        <taxon>Pseudomonadati</taxon>
        <taxon>Pseudomonadota</taxon>
        <taxon>Gammaproteobacteria</taxon>
        <taxon>Steroidobacterales</taxon>
        <taxon>Steroidobacteraceae</taxon>
        <taxon>Steroidobacter</taxon>
    </lineage>
</organism>
<keyword evidence="1" id="KW-0732">Signal</keyword>
<dbReference type="InterPro" id="IPR052733">
    <property type="entry name" value="Chloroplast_QOR"/>
</dbReference>